<organism evidence="4 5">
    <name type="scientific">Nitrosococcus wardiae</name>
    <dbReference type="NCBI Taxonomy" id="1814290"/>
    <lineage>
        <taxon>Bacteria</taxon>
        <taxon>Pseudomonadati</taxon>
        <taxon>Pseudomonadota</taxon>
        <taxon>Gammaproteobacteria</taxon>
        <taxon>Chromatiales</taxon>
        <taxon>Chromatiaceae</taxon>
        <taxon>Nitrosococcus</taxon>
    </lineage>
</organism>
<dbReference type="KEGG" id="nwr:E3U44_02605"/>
<dbReference type="SUPFAM" id="SSF88713">
    <property type="entry name" value="Glycoside hydrolase/deacetylase"/>
    <property type="match status" value="1"/>
</dbReference>
<dbReference type="Proteomes" id="UP000294325">
    <property type="component" value="Chromosome"/>
</dbReference>
<dbReference type="GO" id="GO:0016810">
    <property type="term" value="F:hydrolase activity, acting on carbon-nitrogen (but not peptide) bonds"/>
    <property type="evidence" value="ECO:0007669"/>
    <property type="project" value="InterPro"/>
</dbReference>
<accession>A0A4V1AVL1</accession>
<dbReference type="GO" id="GO:0005975">
    <property type="term" value="P:carbohydrate metabolic process"/>
    <property type="evidence" value="ECO:0007669"/>
    <property type="project" value="InterPro"/>
</dbReference>
<dbReference type="InterPro" id="IPR051398">
    <property type="entry name" value="Polysacch_Deacetylase"/>
</dbReference>
<dbReference type="InterPro" id="IPR002509">
    <property type="entry name" value="NODB_dom"/>
</dbReference>
<dbReference type="AlphaFoldDB" id="A0A4V1AVL1"/>
<proteinExistence type="predicted"/>
<dbReference type="Pfam" id="PF01522">
    <property type="entry name" value="Polysacc_deac_1"/>
    <property type="match status" value="1"/>
</dbReference>
<dbReference type="GO" id="GO:0005576">
    <property type="term" value="C:extracellular region"/>
    <property type="evidence" value="ECO:0007669"/>
    <property type="project" value="UniProtKB-SubCell"/>
</dbReference>
<evidence type="ECO:0000256" key="2">
    <source>
        <dbReference type="ARBA" id="ARBA00022729"/>
    </source>
</evidence>
<dbReference type="PROSITE" id="PS51677">
    <property type="entry name" value="NODB"/>
    <property type="match status" value="1"/>
</dbReference>
<dbReference type="CDD" id="cd10918">
    <property type="entry name" value="CE4_NodB_like_5s_6s"/>
    <property type="match status" value="1"/>
</dbReference>
<evidence type="ECO:0000259" key="3">
    <source>
        <dbReference type="PROSITE" id="PS51677"/>
    </source>
</evidence>
<dbReference type="EMBL" id="CP038033">
    <property type="protein sequence ID" value="QBQ53515.1"/>
    <property type="molecule type" value="Genomic_DNA"/>
</dbReference>
<dbReference type="PANTHER" id="PTHR34216:SF3">
    <property type="entry name" value="POLY-BETA-1,6-N-ACETYL-D-GLUCOSAMINE N-DEACETYLASE"/>
    <property type="match status" value="1"/>
</dbReference>
<evidence type="ECO:0000313" key="4">
    <source>
        <dbReference type="EMBL" id="QBQ53515.1"/>
    </source>
</evidence>
<dbReference type="PANTHER" id="PTHR34216">
    <property type="match status" value="1"/>
</dbReference>
<keyword evidence="5" id="KW-1185">Reference proteome</keyword>
<dbReference type="OrthoDB" id="5801420at2"/>
<dbReference type="RefSeq" id="WP_134356529.1">
    <property type="nucleotide sequence ID" value="NZ_CP038033.1"/>
</dbReference>
<evidence type="ECO:0000256" key="1">
    <source>
        <dbReference type="ARBA" id="ARBA00004613"/>
    </source>
</evidence>
<name>A0A4V1AVL1_9GAMM</name>
<dbReference type="InterPro" id="IPR011330">
    <property type="entry name" value="Glyco_hydro/deAcase_b/a-brl"/>
</dbReference>
<feature type="domain" description="NodB homology" evidence="3">
    <location>
        <begin position="27"/>
        <end position="240"/>
    </location>
</feature>
<reference evidence="4 5" key="1">
    <citation type="submission" date="2019-03" db="EMBL/GenBank/DDBJ databases">
        <title>The genome sequence of Nitrosococcus wardiae strain D1FHST reveals the archetypal metabolic capacity of ammonia-oxidizing Gammaproteobacteria.</title>
        <authorList>
            <person name="Wang L."/>
            <person name="Lim C.K."/>
            <person name="Hanson T.E."/>
            <person name="Dang H."/>
            <person name="Klotz M.G."/>
        </authorList>
    </citation>
    <scope>NUCLEOTIDE SEQUENCE [LARGE SCALE GENOMIC DNA]</scope>
    <source>
        <strain evidence="4 5">D1FHS</strain>
    </source>
</reference>
<protein>
    <submittedName>
        <fullName evidence="4">Polysaccharide deacetylase family protein</fullName>
    </submittedName>
</protein>
<sequence length="240" mass="27774">MGQEKKIIPLQLLVDFLLGQCNIDLDHSICITFDDGPDFDFYDLEYPGLGLQRSFLNILNEFQEEVGDKQPKIQATSFVIASPEARTAIDNSALLGKGWLSDNWWRKAEQSSLIEIQNHSWDHRHPSLANLDRGDMLGNFWCVDDFDSCKLQVIQAGKVIRERLGGKRPNLFAYPYGQASDYLRHEFFPHFIPIHGIRAAFSTQPEYVHKNSERWFLPRFAFLEHWQSGMELEAIIRGKF</sequence>
<evidence type="ECO:0000313" key="5">
    <source>
        <dbReference type="Proteomes" id="UP000294325"/>
    </source>
</evidence>
<dbReference type="Gene3D" id="3.20.20.370">
    <property type="entry name" value="Glycoside hydrolase/deacetylase"/>
    <property type="match status" value="1"/>
</dbReference>
<gene>
    <name evidence="4" type="ORF">E3U44_02605</name>
</gene>
<keyword evidence="2" id="KW-0732">Signal</keyword>
<comment type="subcellular location">
    <subcellularLocation>
        <location evidence="1">Secreted</location>
    </subcellularLocation>
</comment>